<dbReference type="InterPro" id="IPR046341">
    <property type="entry name" value="SET_dom_sf"/>
</dbReference>
<dbReference type="SUPFAM" id="SSF82199">
    <property type="entry name" value="SET domain"/>
    <property type="match status" value="1"/>
</dbReference>
<feature type="non-terminal residue" evidence="1">
    <location>
        <position position="78"/>
    </location>
</feature>
<dbReference type="OrthoDB" id="1028014at2759"/>
<accession>F8NS33</accession>
<dbReference type="GeneID" id="18811192"/>
<dbReference type="KEGG" id="sla:SERLADRAFT_386111"/>
<evidence type="ECO:0000313" key="2">
    <source>
        <dbReference type="Proteomes" id="UP000008064"/>
    </source>
</evidence>
<protein>
    <submittedName>
        <fullName evidence="1">Uncharacterized protein</fullName>
    </submittedName>
</protein>
<sequence length="78" mass="8661">MKTSPSQATLAADLILIQTPTSGRALIATRTIPADTPILIAPAPFAHVIYRTFRKEVCAACFKYARDDGKMVWNIRWV</sequence>
<dbReference type="RefSeq" id="XP_007317039.1">
    <property type="nucleotide sequence ID" value="XM_007316977.1"/>
</dbReference>
<dbReference type="AlphaFoldDB" id="F8NS33"/>
<dbReference type="Proteomes" id="UP000008064">
    <property type="component" value="Unassembled WGS sequence"/>
</dbReference>
<dbReference type="HOGENOM" id="CLU_2764726_0_0_1"/>
<reference evidence="2" key="1">
    <citation type="journal article" date="2011" name="Science">
        <title>The plant cell wall-decomposing machinery underlies the functional diversity of forest fungi.</title>
        <authorList>
            <person name="Eastwood D.C."/>
            <person name="Floudas D."/>
            <person name="Binder M."/>
            <person name="Majcherczyk A."/>
            <person name="Schneider P."/>
            <person name="Aerts A."/>
            <person name="Asiegbu F.O."/>
            <person name="Baker S.E."/>
            <person name="Barry K."/>
            <person name="Bendiksby M."/>
            <person name="Blumentritt M."/>
            <person name="Coutinho P.M."/>
            <person name="Cullen D."/>
            <person name="de Vries R.P."/>
            <person name="Gathman A."/>
            <person name="Goodell B."/>
            <person name="Henrissat B."/>
            <person name="Ihrmark K."/>
            <person name="Kauserud H."/>
            <person name="Kohler A."/>
            <person name="LaButti K."/>
            <person name="Lapidus A."/>
            <person name="Lavin J.L."/>
            <person name="Lee Y.-H."/>
            <person name="Lindquist E."/>
            <person name="Lilly W."/>
            <person name="Lucas S."/>
            <person name="Morin E."/>
            <person name="Murat C."/>
            <person name="Oguiza J.A."/>
            <person name="Park J."/>
            <person name="Pisabarro A.G."/>
            <person name="Riley R."/>
            <person name="Rosling A."/>
            <person name="Salamov A."/>
            <person name="Schmidt O."/>
            <person name="Schmutz J."/>
            <person name="Skrede I."/>
            <person name="Stenlid J."/>
            <person name="Wiebenga A."/>
            <person name="Xie X."/>
            <person name="Kuees U."/>
            <person name="Hibbett D.S."/>
            <person name="Hoffmeister D."/>
            <person name="Hoegberg N."/>
            <person name="Martin F."/>
            <person name="Grigoriev I.V."/>
            <person name="Watkinson S.C."/>
        </authorList>
    </citation>
    <scope>NUCLEOTIDE SEQUENCE [LARGE SCALE GENOMIC DNA]</scope>
    <source>
        <strain evidence="2">S7.9</strain>
    </source>
</reference>
<dbReference type="EMBL" id="GL945432">
    <property type="protein sequence ID" value="EGO26866.1"/>
    <property type="molecule type" value="Genomic_DNA"/>
</dbReference>
<proteinExistence type="predicted"/>
<organism evidence="2">
    <name type="scientific">Serpula lacrymans var. lacrymans (strain S7.9)</name>
    <name type="common">Dry rot fungus</name>
    <dbReference type="NCBI Taxonomy" id="578457"/>
    <lineage>
        <taxon>Eukaryota</taxon>
        <taxon>Fungi</taxon>
        <taxon>Dikarya</taxon>
        <taxon>Basidiomycota</taxon>
        <taxon>Agaricomycotina</taxon>
        <taxon>Agaricomycetes</taxon>
        <taxon>Agaricomycetidae</taxon>
        <taxon>Boletales</taxon>
        <taxon>Coniophorineae</taxon>
        <taxon>Serpulaceae</taxon>
        <taxon>Serpula</taxon>
    </lineage>
</organism>
<gene>
    <name evidence="1" type="ORF">SERLADRAFT_386111</name>
</gene>
<evidence type="ECO:0000313" key="1">
    <source>
        <dbReference type="EMBL" id="EGO26866.1"/>
    </source>
</evidence>
<name>F8NS33_SERL9</name>